<evidence type="ECO:0000313" key="3">
    <source>
        <dbReference type="EMBL" id="MXP00058.1"/>
    </source>
</evidence>
<feature type="region of interest" description="Disordered" evidence="1">
    <location>
        <begin position="145"/>
        <end position="167"/>
    </location>
</feature>
<evidence type="ECO:0000256" key="2">
    <source>
        <dbReference type="SAM" id="SignalP"/>
    </source>
</evidence>
<protein>
    <recommendedName>
        <fullName evidence="5">Lipoprotein</fullName>
    </recommendedName>
</protein>
<proteinExistence type="predicted"/>
<accession>A0A6I4TZF9</accession>
<evidence type="ECO:0000256" key="1">
    <source>
        <dbReference type="SAM" id="MobiDB-lite"/>
    </source>
</evidence>
<evidence type="ECO:0008006" key="5">
    <source>
        <dbReference type="Google" id="ProtNLM"/>
    </source>
</evidence>
<dbReference type="PROSITE" id="PS51257">
    <property type="entry name" value="PROKAR_LIPOPROTEIN"/>
    <property type="match status" value="1"/>
</dbReference>
<dbReference type="EMBL" id="WTYJ01000003">
    <property type="protein sequence ID" value="MXP00058.1"/>
    <property type="molecule type" value="Genomic_DNA"/>
</dbReference>
<organism evidence="3 4">
    <name type="scientific">Croceibacterium xixiisoli</name>
    <dbReference type="NCBI Taxonomy" id="1476466"/>
    <lineage>
        <taxon>Bacteria</taxon>
        <taxon>Pseudomonadati</taxon>
        <taxon>Pseudomonadota</taxon>
        <taxon>Alphaproteobacteria</taxon>
        <taxon>Sphingomonadales</taxon>
        <taxon>Erythrobacteraceae</taxon>
        <taxon>Croceibacterium</taxon>
    </lineage>
</organism>
<dbReference type="OrthoDB" id="6057763at2"/>
<feature type="compositionally biased region" description="Low complexity" evidence="1">
    <location>
        <begin position="30"/>
        <end position="43"/>
    </location>
</feature>
<reference evidence="3 4" key="1">
    <citation type="submission" date="2019-12" db="EMBL/GenBank/DDBJ databases">
        <title>Genomic-based taxomic classification of the family Erythrobacteraceae.</title>
        <authorList>
            <person name="Xu L."/>
        </authorList>
    </citation>
    <scope>NUCLEOTIDE SEQUENCE [LARGE SCALE GENOMIC DNA]</scope>
    <source>
        <strain evidence="3 4">S36</strain>
    </source>
</reference>
<sequence>MKPNLLIHSALPATLLLALAACNSQAPEQPATNATETGTTTTAPPTPPSEPTASPTVGTTPAATEIPAVMQGRWGLVAADCEAGRADAKGLVTIGPKRMAFYESVGTLDSVEEQAEGRLRGRFSFTGEGMAWTRTIGLELQDSGNTLVRTDNSPEAEAGPLRYGKCK</sequence>
<comment type="caution">
    <text evidence="3">The sequence shown here is derived from an EMBL/GenBank/DDBJ whole genome shotgun (WGS) entry which is preliminary data.</text>
</comment>
<feature type="chain" id="PRO_5026264381" description="Lipoprotein" evidence="2">
    <location>
        <begin position="27"/>
        <end position="167"/>
    </location>
</feature>
<name>A0A6I4TZF9_9SPHN</name>
<feature type="region of interest" description="Disordered" evidence="1">
    <location>
        <begin position="27"/>
        <end position="60"/>
    </location>
</feature>
<evidence type="ECO:0000313" key="4">
    <source>
        <dbReference type="Proteomes" id="UP000469430"/>
    </source>
</evidence>
<dbReference type="Proteomes" id="UP000469430">
    <property type="component" value="Unassembled WGS sequence"/>
</dbReference>
<keyword evidence="2" id="KW-0732">Signal</keyword>
<gene>
    <name evidence="3" type="ORF">GRI97_13775</name>
</gene>
<dbReference type="AlphaFoldDB" id="A0A6I4TZF9"/>
<keyword evidence="4" id="KW-1185">Reference proteome</keyword>
<dbReference type="RefSeq" id="WP_161391800.1">
    <property type="nucleotide sequence ID" value="NZ_JBHSCP010000002.1"/>
</dbReference>
<feature type="signal peptide" evidence="2">
    <location>
        <begin position="1"/>
        <end position="26"/>
    </location>
</feature>